<evidence type="ECO:0000313" key="1">
    <source>
        <dbReference type="EMBL" id="KAG6524291.1"/>
    </source>
</evidence>
<accession>A0A8J5HH01</accession>
<gene>
    <name evidence="1" type="ORF">ZIOFF_014197</name>
</gene>
<dbReference type="AlphaFoldDB" id="A0A8J5HH01"/>
<dbReference type="InterPro" id="IPR011990">
    <property type="entry name" value="TPR-like_helical_dom_sf"/>
</dbReference>
<evidence type="ECO:0000313" key="2">
    <source>
        <dbReference type="Proteomes" id="UP000734854"/>
    </source>
</evidence>
<dbReference type="Proteomes" id="UP000734854">
    <property type="component" value="Unassembled WGS sequence"/>
</dbReference>
<name>A0A8J5HH01_ZINOF</name>
<organism evidence="1 2">
    <name type="scientific">Zingiber officinale</name>
    <name type="common">Ginger</name>
    <name type="synonym">Amomum zingiber</name>
    <dbReference type="NCBI Taxonomy" id="94328"/>
    <lineage>
        <taxon>Eukaryota</taxon>
        <taxon>Viridiplantae</taxon>
        <taxon>Streptophyta</taxon>
        <taxon>Embryophyta</taxon>
        <taxon>Tracheophyta</taxon>
        <taxon>Spermatophyta</taxon>
        <taxon>Magnoliopsida</taxon>
        <taxon>Liliopsida</taxon>
        <taxon>Zingiberales</taxon>
        <taxon>Zingiberaceae</taxon>
        <taxon>Zingiber</taxon>
    </lineage>
</organism>
<reference evidence="1 2" key="1">
    <citation type="submission" date="2020-08" db="EMBL/GenBank/DDBJ databases">
        <title>Plant Genome Project.</title>
        <authorList>
            <person name="Zhang R.-G."/>
        </authorList>
    </citation>
    <scope>NUCLEOTIDE SEQUENCE [LARGE SCALE GENOMIC DNA]</scope>
    <source>
        <tissue evidence="1">Rhizome</tissue>
    </source>
</reference>
<dbReference type="EMBL" id="JACMSC010000004">
    <property type="protein sequence ID" value="KAG6524291.1"/>
    <property type="molecule type" value="Genomic_DNA"/>
</dbReference>
<sequence>MSGHLQPVFRLNTGAIIREGIAVLPSVKGDLFAAKNYFMLALSKDPNKRILYQLSMLERKMAQGKHLSTRIEEKFPNLDVEGYVDKYVKV</sequence>
<comment type="caution">
    <text evidence="1">The sequence shown here is derived from an EMBL/GenBank/DDBJ whole genome shotgun (WGS) entry which is preliminary data.</text>
</comment>
<dbReference type="Gene3D" id="1.25.40.10">
    <property type="entry name" value="Tetratricopeptide repeat domain"/>
    <property type="match status" value="1"/>
</dbReference>
<proteinExistence type="predicted"/>
<keyword evidence="2" id="KW-1185">Reference proteome</keyword>
<protein>
    <submittedName>
        <fullName evidence="1">Uncharacterized protein</fullName>
    </submittedName>
</protein>